<gene>
    <name evidence="3" type="primary">ylbJ</name>
    <name evidence="3" type="ORF">CCE28_13405</name>
</gene>
<feature type="transmembrane region" description="Helical" evidence="1">
    <location>
        <begin position="136"/>
        <end position="157"/>
    </location>
</feature>
<dbReference type="AlphaFoldDB" id="A0A267MJB5"/>
<evidence type="ECO:0000313" key="3">
    <source>
        <dbReference type="EMBL" id="PAB58883.1"/>
    </source>
</evidence>
<keyword evidence="1" id="KW-0812">Transmembrane</keyword>
<reference evidence="3 4" key="1">
    <citation type="submission" date="2017-06" db="EMBL/GenBank/DDBJ databases">
        <title>Draft genome sequence of anaerobic fermentative bacterium Anaeromicrobium sediminis DY2726D isolated from West Pacific Ocean sediments.</title>
        <authorList>
            <person name="Zeng X."/>
        </authorList>
    </citation>
    <scope>NUCLEOTIDE SEQUENCE [LARGE SCALE GENOMIC DNA]</scope>
    <source>
        <strain evidence="3 4">DY2726D</strain>
    </source>
</reference>
<feature type="domain" description="Nucleoside transporter/FeoB GTPase Gate" evidence="2">
    <location>
        <begin position="58"/>
        <end position="148"/>
    </location>
</feature>
<organism evidence="3 4">
    <name type="scientific">Anaeromicrobium sediminis</name>
    <dbReference type="NCBI Taxonomy" id="1478221"/>
    <lineage>
        <taxon>Bacteria</taxon>
        <taxon>Bacillati</taxon>
        <taxon>Bacillota</taxon>
        <taxon>Clostridia</taxon>
        <taxon>Peptostreptococcales</taxon>
        <taxon>Thermotaleaceae</taxon>
        <taxon>Anaeromicrobium</taxon>
    </lineage>
</organism>
<evidence type="ECO:0000259" key="2">
    <source>
        <dbReference type="Pfam" id="PF07670"/>
    </source>
</evidence>
<dbReference type="Proteomes" id="UP000216024">
    <property type="component" value="Unassembled WGS sequence"/>
</dbReference>
<dbReference type="InterPro" id="IPR014226">
    <property type="entry name" value="Spore_IM_YlbJ"/>
</dbReference>
<dbReference type="OrthoDB" id="1645614at2"/>
<name>A0A267MJB5_9FIRM</name>
<accession>A0A267MJB5</accession>
<feature type="transmembrane region" description="Helical" evidence="1">
    <location>
        <begin position="51"/>
        <end position="74"/>
    </location>
</feature>
<feature type="transmembrane region" description="Helical" evidence="1">
    <location>
        <begin position="231"/>
        <end position="249"/>
    </location>
</feature>
<dbReference type="RefSeq" id="WP_095134237.1">
    <property type="nucleotide sequence ID" value="NZ_NIBG01000011.1"/>
</dbReference>
<proteinExistence type="predicted"/>
<feature type="transmembrane region" description="Helical" evidence="1">
    <location>
        <begin position="94"/>
        <end position="115"/>
    </location>
</feature>
<dbReference type="EMBL" id="NIBG01000011">
    <property type="protein sequence ID" value="PAB58883.1"/>
    <property type="molecule type" value="Genomic_DNA"/>
</dbReference>
<protein>
    <submittedName>
        <fullName evidence="3">Sporulation integral membrane protein YlbJ</fullName>
    </submittedName>
</protein>
<keyword evidence="1" id="KW-0472">Membrane</keyword>
<feature type="transmembrane region" description="Helical" evidence="1">
    <location>
        <begin position="163"/>
        <end position="184"/>
    </location>
</feature>
<comment type="caution">
    <text evidence="3">The sequence shown here is derived from an EMBL/GenBank/DDBJ whole genome shotgun (WGS) entry which is preliminary data.</text>
</comment>
<keyword evidence="1" id="KW-1133">Transmembrane helix</keyword>
<keyword evidence="4" id="KW-1185">Reference proteome</keyword>
<evidence type="ECO:0000313" key="4">
    <source>
        <dbReference type="Proteomes" id="UP000216024"/>
    </source>
</evidence>
<dbReference type="InterPro" id="IPR011642">
    <property type="entry name" value="Gate_dom"/>
</dbReference>
<feature type="transmembrane region" description="Helical" evidence="1">
    <location>
        <begin position="6"/>
        <end position="39"/>
    </location>
</feature>
<feature type="transmembrane region" description="Helical" evidence="1">
    <location>
        <begin position="388"/>
        <end position="410"/>
    </location>
</feature>
<evidence type="ECO:0000256" key="1">
    <source>
        <dbReference type="SAM" id="Phobius"/>
    </source>
</evidence>
<dbReference type="Pfam" id="PF07670">
    <property type="entry name" value="Gate"/>
    <property type="match status" value="1"/>
</dbReference>
<feature type="transmembrane region" description="Helical" evidence="1">
    <location>
        <begin position="336"/>
        <end position="360"/>
    </location>
</feature>
<feature type="transmembrane region" description="Helical" evidence="1">
    <location>
        <begin position="305"/>
        <end position="324"/>
    </location>
</feature>
<sequence length="416" mass="46414">MFIFITIVLIFLLFIYYPLIIRKALLLLLILSFICSIALNPKVSYEGAKLGVSTWINVVLPALLPFFIGTEMLIRLGFVRFIGTLLEPIVKPIFNVPGEGSFIFLMSIASGYPMGVKLTSQLREDNLISKEDGQRLLSFCSTSGPLFILGAVAIGMFQNKSLGILILISHYLGSLMTGFTFRFYKKSKSNNFSLNKTTYSGKIKTSLSYMKNTNNSFGVIFSESVKKGMEVLFVIGGYIILFSVLIQIIKHGNIIEALTIKISSMPLLGSLDRKIYTALISGFIEITVGCRELSLIESLSFRNQAVFASLIISWSGLSIHAQSLSIISKTDLSCGIYIFSKVIHSFFSALLAFSLCIFYPHGLFTSKGVFNDLYEPIFSLGFMAKFKYSFFLFLHFNLGLLLLGLFFIVISKKNRV</sequence>
<dbReference type="NCBIfam" id="TIGR02871">
    <property type="entry name" value="spore_ylbJ"/>
    <property type="match status" value="1"/>
</dbReference>